<dbReference type="Proteomes" id="UP000321250">
    <property type="component" value="Unassembled WGS sequence"/>
</dbReference>
<name>A0A5C6UJI2_9SPHN</name>
<dbReference type="AlphaFoldDB" id="A0A5C6UJI2"/>
<evidence type="ECO:0000313" key="2">
    <source>
        <dbReference type="Proteomes" id="UP000321250"/>
    </source>
</evidence>
<protein>
    <submittedName>
        <fullName evidence="1">Uncharacterized protein</fullName>
    </submittedName>
</protein>
<dbReference type="EMBL" id="VOQR01000001">
    <property type="protein sequence ID" value="TXC72396.1"/>
    <property type="molecule type" value="Genomic_DNA"/>
</dbReference>
<proteinExistence type="predicted"/>
<comment type="caution">
    <text evidence="1">The sequence shown here is derived from an EMBL/GenBank/DDBJ whole genome shotgun (WGS) entry which is preliminary data.</text>
</comment>
<gene>
    <name evidence="1" type="ORF">FSB78_16675</name>
</gene>
<keyword evidence="2" id="KW-1185">Reference proteome</keyword>
<accession>A0A5C6UJI2</accession>
<organism evidence="1 2">
    <name type="scientific">Sphingomonas ginsenosidivorax</name>
    <dbReference type="NCBI Taxonomy" id="862135"/>
    <lineage>
        <taxon>Bacteria</taxon>
        <taxon>Pseudomonadati</taxon>
        <taxon>Pseudomonadota</taxon>
        <taxon>Alphaproteobacteria</taxon>
        <taxon>Sphingomonadales</taxon>
        <taxon>Sphingomonadaceae</taxon>
        <taxon>Sphingomonas</taxon>
    </lineage>
</organism>
<evidence type="ECO:0000313" key="1">
    <source>
        <dbReference type="EMBL" id="TXC72396.1"/>
    </source>
</evidence>
<sequence length="148" mass="16302">MVDDEIDVRQCVRRTCAARLARCARRARSAVEILLALTICAASPIRPVDAVRRRRIHEADAVAGGGIRELHVPGRNHDIGSRHILQDKFAAGGEADHVGFQYRACKRFGAVDRKQGLDLGHANKCSANLVGQSRIERGARLRDFILSL</sequence>
<reference evidence="1 2" key="1">
    <citation type="journal article" date="2013" name="Antonie Van Leeuwenhoek">
        <title>Sphingomonas ginsenosidivorax sp. nov., with the ability to transform ginsenosides.</title>
        <authorList>
            <person name="Jin X.F."/>
            <person name="Kim J.K."/>
            <person name="Liu Q.M."/>
            <person name="Kang M.S."/>
            <person name="He D."/>
            <person name="Jin F.X."/>
            <person name="Kim S.C."/>
            <person name="Im W.T."/>
        </authorList>
    </citation>
    <scope>NUCLEOTIDE SEQUENCE [LARGE SCALE GENOMIC DNA]</scope>
    <source>
        <strain evidence="1 2">KHI67</strain>
    </source>
</reference>